<proteinExistence type="predicted"/>
<accession>A0A1I7ZD92</accession>
<reference evidence="2" key="1">
    <citation type="submission" date="2016-11" db="UniProtKB">
        <authorList>
            <consortium name="WormBaseParasite"/>
        </authorList>
    </citation>
    <scope>IDENTIFICATION</scope>
</reference>
<evidence type="ECO:0000313" key="1">
    <source>
        <dbReference type="Proteomes" id="UP000095287"/>
    </source>
</evidence>
<keyword evidence="1" id="KW-1185">Reference proteome</keyword>
<dbReference type="WBParaSite" id="L893_g25367.t1">
    <property type="protein sequence ID" value="L893_g25367.t1"/>
    <property type="gene ID" value="L893_g25367"/>
</dbReference>
<evidence type="ECO:0000313" key="2">
    <source>
        <dbReference type="WBParaSite" id="L893_g25367.t1"/>
    </source>
</evidence>
<name>A0A1I7ZD92_9BILA</name>
<organism evidence="1 2">
    <name type="scientific">Steinernema glaseri</name>
    <dbReference type="NCBI Taxonomy" id="37863"/>
    <lineage>
        <taxon>Eukaryota</taxon>
        <taxon>Metazoa</taxon>
        <taxon>Ecdysozoa</taxon>
        <taxon>Nematoda</taxon>
        <taxon>Chromadorea</taxon>
        <taxon>Rhabditida</taxon>
        <taxon>Tylenchina</taxon>
        <taxon>Panagrolaimomorpha</taxon>
        <taxon>Strongyloidoidea</taxon>
        <taxon>Steinernematidae</taxon>
        <taxon>Steinernema</taxon>
    </lineage>
</organism>
<dbReference type="Proteomes" id="UP000095287">
    <property type="component" value="Unplaced"/>
</dbReference>
<sequence length="138" mass="16435">MFVDGKNLQYLKLIMPGNTQNAPEWLQDALIRIFFQPQLNSVKVKILADLKSWSWIDDVLHGLIFQWLESPETFPIMKKFITSPYMAIFPSDHLLSRHKFRTVRRKNKREERTGKVSRRRFYLAHPTDMDRRLIATGF</sequence>
<protein>
    <submittedName>
        <fullName evidence="2">BACK domain-containing protein</fullName>
    </submittedName>
</protein>
<dbReference type="AlphaFoldDB" id="A0A1I7ZD92"/>